<feature type="compositionally biased region" description="Basic and acidic residues" evidence="1">
    <location>
        <begin position="399"/>
        <end position="413"/>
    </location>
</feature>
<dbReference type="Gene3D" id="1.10.8.10">
    <property type="entry name" value="DNA helicase RuvA subunit, C-terminal domain"/>
    <property type="match status" value="1"/>
</dbReference>
<feature type="region of interest" description="Disordered" evidence="1">
    <location>
        <begin position="564"/>
        <end position="594"/>
    </location>
</feature>
<dbReference type="SUPFAM" id="SSF54695">
    <property type="entry name" value="POZ domain"/>
    <property type="match status" value="2"/>
</dbReference>
<dbReference type="GeneID" id="106174389"/>
<feature type="region of interest" description="Disordered" evidence="1">
    <location>
        <begin position="387"/>
        <end position="424"/>
    </location>
</feature>
<sequence length="920" mass="102367">MADDVEKEFLGTWRIVECVSLTGTIEQTGIEGTEFTLDESGEVTWKVSEDAEPMPFFSCETYEVSMADPPALKFFGTFAGHIIEFKVEVSDDLMLLTYERCCMLQCQKVSSSDPKDDIPFSFIGALEQGYFADVTITADNNKEFKAHKAILSLGVSTVDWSSTPPPLSGLPEDVLSTTLHYLYSESLPRGLSEQAAKDCVRHLGKVPGFERFVDMCNTFLKNVALRQQITSLVSDMHSCADKIIDLFNGKTTGTSSSAGQSPVMETPGENLVANPAKLCYVVKQAIREACVAGAKLLILSDLFSRRKGELSREERHEIIKYAKSRLPVFMNQLRRFLEVIKQHTNGLTATQRQEIAGYLVPEVEKTLDTIAHFVIEIKTALEQVITSSSNSTAGSPTEKPGDKPADKPADKPHKHDKKSKKGQIVEAMGRTLKNALHRRELMKLKYFHDKTTTNFMHLMQKKENFSLMSQEEKIRSVAKNLEQLIDEVPLFLVRVEELMSALDEKVTWKEWKYLFKLGTSKVAWGLGKVVGHKPSLKAMISQICDMVHREQFNSSLVALGLSDPPATTTTTTTTTSTANGATSAMPKKMNPKTSPAKYAQLSSVESLCQSPLARDSSLAGGAVKLLREGRGTDMIFEIIVVQESGDVVVDHTHGEPVSRTDHSKEVDIHEIQAHCVIIAARCDWFRRALLSGMRESIDKKITVHDTNPSLFRLFLEYLYSGQLETNEMSTEQLADMMAIGDRYEVDSLKSLCENTLKHHLDEDSSLFLLSLAEQYNATALRSSALNFITEHPKVMESEVFEELPEHLQSEVADAVLWHGLDSRSRSLSGHSHTETPPSSVSGLSHTERLMAQLDIDSEDDKTNSSSSEEMNYVEDSGRLDACLESLRDIVGDGVPREELVRVALAADYDVNRALNFFFSA</sequence>
<dbReference type="SUPFAM" id="SSF109732">
    <property type="entry name" value="HBS1-like domain"/>
    <property type="match status" value="1"/>
</dbReference>
<dbReference type="STRING" id="7574.A0A1S3JLX7"/>
<organism evidence="3 4">
    <name type="scientific">Lingula anatina</name>
    <name type="common">Brachiopod</name>
    <name type="synonym">Lingula unguis</name>
    <dbReference type="NCBI Taxonomy" id="7574"/>
    <lineage>
        <taxon>Eukaryota</taxon>
        <taxon>Metazoa</taxon>
        <taxon>Spiralia</taxon>
        <taxon>Lophotrochozoa</taxon>
        <taxon>Brachiopoda</taxon>
        <taxon>Linguliformea</taxon>
        <taxon>Lingulata</taxon>
        <taxon>Lingulida</taxon>
        <taxon>Linguloidea</taxon>
        <taxon>Lingulidae</taxon>
        <taxon>Lingula</taxon>
    </lineage>
</organism>
<reference evidence="4" key="1">
    <citation type="submission" date="2025-08" db="UniProtKB">
        <authorList>
            <consortium name="RefSeq"/>
        </authorList>
    </citation>
    <scope>IDENTIFICATION</scope>
    <source>
        <tissue evidence="4">Gonads</tissue>
    </source>
</reference>
<evidence type="ECO:0000259" key="2">
    <source>
        <dbReference type="PROSITE" id="PS50097"/>
    </source>
</evidence>
<dbReference type="Proteomes" id="UP000085678">
    <property type="component" value="Unplaced"/>
</dbReference>
<dbReference type="SMART" id="SM00225">
    <property type="entry name" value="BTB"/>
    <property type="match status" value="2"/>
</dbReference>
<evidence type="ECO:0000313" key="4">
    <source>
        <dbReference type="RefSeq" id="XP_013411388.1"/>
    </source>
</evidence>
<gene>
    <name evidence="4" type="primary">LOC106174389</name>
</gene>
<accession>A0A1S3JLX7</accession>
<dbReference type="RefSeq" id="XP_013411388.1">
    <property type="nucleotide sequence ID" value="XM_013555934.2"/>
</dbReference>
<evidence type="ECO:0000256" key="1">
    <source>
        <dbReference type="SAM" id="MobiDB-lite"/>
    </source>
</evidence>
<dbReference type="OMA" id="RHLCEPP"/>
<dbReference type="OrthoDB" id="684045at2759"/>
<dbReference type="InterPro" id="IPR000210">
    <property type="entry name" value="BTB/POZ_dom"/>
</dbReference>
<feature type="compositionally biased region" description="Low complexity" evidence="1">
    <location>
        <begin position="566"/>
        <end position="584"/>
    </location>
</feature>
<dbReference type="PANTHER" id="PTHR24413">
    <property type="entry name" value="SPECKLE-TYPE POZ PROTEIN"/>
    <property type="match status" value="1"/>
</dbReference>
<name>A0A1S3JLX7_LINAN</name>
<feature type="domain" description="BTB" evidence="2">
    <location>
        <begin position="660"/>
        <end position="727"/>
    </location>
</feature>
<dbReference type="CDD" id="cd14733">
    <property type="entry name" value="BACK"/>
    <property type="match status" value="1"/>
</dbReference>
<dbReference type="CDD" id="cd18186">
    <property type="entry name" value="BTB_POZ_ZBTB_KLHL-like"/>
    <property type="match status" value="2"/>
</dbReference>
<feature type="region of interest" description="Disordered" evidence="1">
    <location>
        <begin position="824"/>
        <end position="844"/>
    </location>
</feature>
<dbReference type="InterPro" id="IPR011333">
    <property type="entry name" value="SKP1/BTB/POZ_sf"/>
</dbReference>
<keyword evidence="3" id="KW-1185">Reference proteome</keyword>
<dbReference type="PROSITE" id="PS50097">
    <property type="entry name" value="BTB"/>
    <property type="match status" value="1"/>
</dbReference>
<dbReference type="InterPro" id="IPR037189">
    <property type="entry name" value="HBS1-like_N_sf"/>
</dbReference>
<dbReference type="FunCoup" id="A0A1S3JLX7">
    <property type="interactions" value="36"/>
</dbReference>
<dbReference type="AlphaFoldDB" id="A0A1S3JLX7"/>
<protein>
    <submittedName>
        <fullName evidence="4">Uncharacterized protein LOC106174389</fullName>
    </submittedName>
</protein>
<dbReference type="Pfam" id="PF00651">
    <property type="entry name" value="BTB"/>
    <property type="match status" value="1"/>
</dbReference>
<dbReference type="Gene3D" id="3.30.710.10">
    <property type="entry name" value="Potassium Channel Kv1.1, Chain A"/>
    <property type="match status" value="2"/>
</dbReference>
<dbReference type="KEGG" id="lak:106174389"/>
<dbReference type="InParanoid" id="A0A1S3JLX7"/>
<proteinExistence type="predicted"/>
<feature type="compositionally biased region" description="Polar residues" evidence="1">
    <location>
        <begin position="825"/>
        <end position="844"/>
    </location>
</feature>
<evidence type="ECO:0000313" key="3">
    <source>
        <dbReference type="Proteomes" id="UP000085678"/>
    </source>
</evidence>